<reference evidence="1 2" key="1">
    <citation type="submission" date="2020-03" db="EMBL/GenBank/DDBJ databases">
        <title>Whole genome shotgun sequence of Phytohabitans houttuyneae NBRC 108639.</title>
        <authorList>
            <person name="Komaki H."/>
            <person name="Tamura T."/>
        </authorList>
    </citation>
    <scope>NUCLEOTIDE SEQUENCE [LARGE SCALE GENOMIC DNA]</scope>
    <source>
        <strain evidence="1 2">NBRC 108639</strain>
    </source>
</reference>
<sequence>MLALGAAAEWVAALDGDGSLRDGAELAELTDHLEPGVLAAFPAGWRTRSATAR</sequence>
<reference evidence="1 2" key="2">
    <citation type="submission" date="2020-03" db="EMBL/GenBank/DDBJ databases">
        <authorList>
            <person name="Ichikawa N."/>
            <person name="Kimura A."/>
            <person name="Kitahashi Y."/>
            <person name="Uohara A."/>
        </authorList>
    </citation>
    <scope>NUCLEOTIDE SEQUENCE [LARGE SCALE GENOMIC DNA]</scope>
    <source>
        <strain evidence="1 2">NBRC 108639</strain>
    </source>
</reference>
<dbReference type="EMBL" id="BLPF01000003">
    <property type="protein sequence ID" value="GFJ83921.1"/>
    <property type="molecule type" value="Genomic_DNA"/>
</dbReference>
<evidence type="ECO:0000313" key="2">
    <source>
        <dbReference type="Proteomes" id="UP000482800"/>
    </source>
</evidence>
<keyword evidence="2" id="KW-1185">Reference proteome</keyword>
<protein>
    <submittedName>
        <fullName evidence="1">Uncharacterized protein</fullName>
    </submittedName>
</protein>
<accession>A0A6V8KNH8</accession>
<dbReference type="Proteomes" id="UP000482800">
    <property type="component" value="Unassembled WGS sequence"/>
</dbReference>
<evidence type="ECO:0000313" key="1">
    <source>
        <dbReference type="EMBL" id="GFJ83921.1"/>
    </source>
</evidence>
<name>A0A6V8KNH8_9ACTN</name>
<dbReference type="AlphaFoldDB" id="A0A6V8KNH8"/>
<gene>
    <name evidence="1" type="ORF">Phou_081010</name>
</gene>
<organism evidence="1 2">
    <name type="scientific">Phytohabitans houttuyneae</name>
    <dbReference type="NCBI Taxonomy" id="1076126"/>
    <lineage>
        <taxon>Bacteria</taxon>
        <taxon>Bacillati</taxon>
        <taxon>Actinomycetota</taxon>
        <taxon>Actinomycetes</taxon>
        <taxon>Micromonosporales</taxon>
        <taxon>Micromonosporaceae</taxon>
    </lineage>
</organism>
<comment type="caution">
    <text evidence="1">The sequence shown here is derived from an EMBL/GenBank/DDBJ whole genome shotgun (WGS) entry which is preliminary data.</text>
</comment>
<proteinExistence type="predicted"/>
<dbReference type="RefSeq" id="WP_173066970.1">
    <property type="nucleotide sequence ID" value="NZ_BAABGO010000030.1"/>
</dbReference>